<dbReference type="KEGG" id="kcm:ABWK59_31205"/>
<protein>
    <submittedName>
        <fullName evidence="2">SMI1/KNR4 family protein</fullName>
    </submittedName>
</protein>
<sequence>MAEDLTELLRRVAARSEGLVELEPGLSEERMDAWPVPVPPELRALFRETAGMRIAVSPVAANGYVAIEHISFDHPYNSGGYHGADVSWYQDHAGGPDSHRFLYTDTGDGHVYVDVDRESGAWGPVFEFWDATDTQRIAPSLDAWLRDLAGHVEAALTTAGTEPRAFGREFLDRWHDSRDRPTRLTPVPVTDARESTDPLLREVAARLPDTARLVDLRTTEGLAFVDFRHPVTCRYTRHANGTILAATPWTGE</sequence>
<evidence type="ECO:0000313" key="2">
    <source>
        <dbReference type="EMBL" id="XCM83076.1"/>
    </source>
</evidence>
<organism evidence="2">
    <name type="scientific">Kitasatospora camelliae</name>
    <dbReference type="NCBI Taxonomy" id="3156397"/>
    <lineage>
        <taxon>Bacteria</taxon>
        <taxon>Bacillati</taxon>
        <taxon>Actinomycetota</taxon>
        <taxon>Actinomycetes</taxon>
        <taxon>Kitasatosporales</taxon>
        <taxon>Streptomycetaceae</taxon>
        <taxon>Kitasatospora</taxon>
    </lineage>
</organism>
<dbReference type="Pfam" id="PF09346">
    <property type="entry name" value="SMI1_KNR4"/>
    <property type="match status" value="1"/>
</dbReference>
<name>A0AAU8K383_9ACTN</name>
<evidence type="ECO:0000259" key="1">
    <source>
        <dbReference type="Pfam" id="PF09346"/>
    </source>
</evidence>
<dbReference type="InterPro" id="IPR018958">
    <property type="entry name" value="Knr4/Smi1-like_dom"/>
</dbReference>
<accession>A0AAU8K383</accession>
<dbReference type="RefSeq" id="WP_354644011.1">
    <property type="nucleotide sequence ID" value="NZ_CP159872.1"/>
</dbReference>
<dbReference type="AlphaFoldDB" id="A0AAU8K383"/>
<proteinExistence type="predicted"/>
<dbReference type="EMBL" id="CP159872">
    <property type="protein sequence ID" value="XCM83076.1"/>
    <property type="molecule type" value="Genomic_DNA"/>
</dbReference>
<reference evidence="2" key="1">
    <citation type="submission" date="2024-06" db="EMBL/GenBank/DDBJ databases">
        <title>The genome sequences of Kitasatospora sp. strain HUAS MG31.</title>
        <authorList>
            <person name="Mo P."/>
        </authorList>
    </citation>
    <scope>NUCLEOTIDE SEQUENCE</scope>
    <source>
        <strain evidence="2">HUAS MG31</strain>
    </source>
</reference>
<feature type="domain" description="Knr4/Smi1-like" evidence="1">
    <location>
        <begin position="34"/>
        <end position="146"/>
    </location>
</feature>
<gene>
    <name evidence="2" type="ORF">ABWK59_31205</name>
</gene>